<keyword evidence="3" id="KW-1185">Reference proteome</keyword>
<dbReference type="Proteomes" id="UP001250932">
    <property type="component" value="Unassembled WGS sequence"/>
</dbReference>
<keyword evidence="1" id="KW-0812">Transmembrane</keyword>
<keyword evidence="1" id="KW-0472">Membrane</keyword>
<protein>
    <submittedName>
        <fullName evidence="2">Uncharacterized protein</fullName>
    </submittedName>
</protein>
<dbReference type="EMBL" id="JAQOUE010000001">
    <property type="protein sequence ID" value="MDT7042364.1"/>
    <property type="molecule type" value="Genomic_DNA"/>
</dbReference>
<reference evidence="2 3" key="1">
    <citation type="journal article" date="2023" name="ISME J.">
        <title>Cultivation and genomic characterization of novel and ubiquitous marine nitrite-oxidizing bacteria from the Nitrospirales.</title>
        <authorList>
            <person name="Mueller A.J."/>
            <person name="Daebeler A."/>
            <person name="Herbold C.W."/>
            <person name="Kirkegaard R.H."/>
            <person name="Daims H."/>
        </authorList>
    </citation>
    <scope>NUCLEOTIDE SEQUENCE [LARGE SCALE GENOMIC DNA]</scope>
    <source>
        <strain evidence="2 3">EB</strain>
    </source>
</reference>
<gene>
    <name evidence="2" type="ORF">PPG34_08370</name>
</gene>
<dbReference type="SUPFAM" id="SSF54523">
    <property type="entry name" value="Pili subunits"/>
    <property type="match status" value="1"/>
</dbReference>
<evidence type="ECO:0000313" key="3">
    <source>
        <dbReference type="Proteomes" id="UP001250932"/>
    </source>
</evidence>
<evidence type="ECO:0000313" key="2">
    <source>
        <dbReference type="EMBL" id="MDT7042364.1"/>
    </source>
</evidence>
<name>A0ABU3K7J4_9BACT</name>
<feature type="transmembrane region" description="Helical" evidence="1">
    <location>
        <begin position="102"/>
        <end position="122"/>
    </location>
</feature>
<comment type="caution">
    <text evidence="2">The sequence shown here is derived from an EMBL/GenBank/DDBJ whole genome shotgun (WGS) entry which is preliminary data.</text>
</comment>
<dbReference type="InterPro" id="IPR045584">
    <property type="entry name" value="Pilin-like"/>
</dbReference>
<keyword evidence="1" id="KW-1133">Transmembrane helix</keyword>
<proteinExistence type="predicted"/>
<accession>A0ABU3K7J4</accession>
<organism evidence="2 3">
    <name type="scientific">Candidatus Nitronereus thalassa</name>
    <dbReference type="NCBI Taxonomy" id="3020898"/>
    <lineage>
        <taxon>Bacteria</taxon>
        <taxon>Pseudomonadati</taxon>
        <taxon>Nitrospirota</taxon>
        <taxon>Nitrospiria</taxon>
        <taxon>Nitrospirales</taxon>
        <taxon>Nitrospiraceae</taxon>
        <taxon>Candidatus Nitronereus</taxon>
    </lineage>
</organism>
<evidence type="ECO:0000256" key="1">
    <source>
        <dbReference type="SAM" id="Phobius"/>
    </source>
</evidence>
<dbReference type="RefSeq" id="WP_313832755.1">
    <property type="nucleotide sequence ID" value="NZ_JAQOUE010000001.1"/>
</dbReference>
<sequence>MAGSRTAMFVMGEQTSLVARRSYLAIKRTSFVSRISYFVKKLTYLVSRISYLAKKILLSSFVPHLYPLKKYEIRNTKHECCPFFPNNEIRDTKYEIRSSPGFTLLAMVGILAVMTILAAVFAPNLVSLNDRLSTDQELQSLSGIAEGTELYLRRNRAWAPTLAAHSPEYVPLDSAQLLQNPRGFPRYYAAHPTTATFNNGAGLAASDLIALRFLLVSNLSQDAAPTITNATEFETWWATDETATPDLKIYRGNLASLFHQVNLTFLGPGASYQIDGTTTDSSGGTLTDYNQYHVAGTVVSLDEDTPYGTPEIEFALTTNVSYQFDPCRSIGDRWVVAPLPAAPCEVLWLTTASDTSGIPEIGSWGEDEIVSFDNPNLSFETSPPGGTTAGQYGAIFKLENFTGQADIDAIHYVSRNLTVGSLITLDLYRGDLLLSTQGDETLNSTNSLSVDDNDVFIFRPDQPGDYSSGTFIMFFDASDVGFGSTQGVSLVEQDTFVGDTTLQAGTLLLSETSEDLYLFTPLRMGTLTVGTTQLLLDGSDFNLSQDITGIELIESERTIGGTTLLAGQILVTLDADDSSVGDNSIATEREDIFILDVTKTELGLLSFQSEANAYLFFDGSDVSLDGIDLNGIGMYLSE</sequence>